<keyword evidence="9 16" id="KW-0547">Nucleotide-binding</keyword>
<dbReference type="Proteomes" id="UP000181884">
    <property type="component" value="Unassembled WGS sequence"/>
</dbReference>
<name>A0A1L8RFL9_9ENTE</name>
<dbReference type="InterPro" id="IPR016030">
    <property type="entry name" value="CblAdoTrfase-like"/>
</dbReference>
<dbReference type="NCBIfam" id="TIGR00636">
    <property type="entry name" value="PduO_Nterm"/>
    <property type="match status" value="1"/>
</dbReference>
<dbReference type="InterPro" id="IPR036451">
    <property type="entry name" value="CblAdoTrfase-like_sf"/>
</dbReference>
<dbReference type="EMBL" id="JXKH01000004">
    <property type="protein sequence ID" value="OJG18576.1"/>
    <property type="molecule type" value="Genomic_DNA"/>
</dbReference>
<evidence type="ECO:0000256" key="14">
    <source>
        <dbReference type="ARBA" id="ARBA00048555"/>
    </source>
</evidence>
<dbReference type="RefSeq" id="WP_067395526.1">
    <property type="nucleotide sequence ID" value="NZ_JXKH01000004.1"/>
</dbReference>
<comment type="subcellular location">
    <subcellularLocation>
        <location evidence="1">Cytoplasm</location>
    </subcellularLocation>
</comment>
<evidence type="ECO:0000256" key="15">
    <source>
        <dbReference type="ARBA" id="ARBA00048692"/>
    </source>
</evidence>
<dbReference type="PANTHER" id="PTHR12213">
    <property type="entry name" value="CORRINOID ADENOSYLTRANSFERASE"/>
    <property type="match status" value="1"/>
</dbReference>
<comment type="caution">
    <text evidence="18">The sequence shown here is derived from an EMBL/GenBank/DDBJ whole genome shotgun (WGS) entry which is preliminary data.</text>
</comment>
<comment type="similarity">
    <text evidence="3 16">Belongs to the Cob(I)alamin adenosyltransferase family.</text>
</comment>
<comment type="catalytic activity">
    <reaction evidence="15 16">
        <text>2 cob(II)alamin + reduced [electron-transfer flavoprotein] + 2 ATP = 2 adenosylcob(III)alamin + 2 triphosphate + oxidized [electron-transfer flavoprotein] + 3 H(+)</text>
        <dbReference type="Rhea" id="RHEA:28671"/>
        <dbReference type="Rhea" id="RHEA-COMP:10685"/>
        <dbReference type="Rhea" id="RHEA-COMP:10686"/>
        <dbReference type="ChEBI" id="CHEBI:15378"/>
        <dbReference type="ChEBI" id="CHEBI:16304"/>
        <dbReference type="ChEBI" id="CHEBI:18036"/>
        <dbReference type="ChEBI" id="CHEBI:18408"/>
        <dbReference type="ChEBI" id="CHEBI:30616"/>
        <dbReference type="ChEBI" id="CHEBI:57692"/>
        <dbReference type="ChEBI" id="CHEBI:58307"/>
        <dbReference type="EC" id="2.5.1.17"/>
    </reaction>
</comment>
<evidence type="ECO:0000259" key="17">
    <source>
        <dbReference type="Pfam" id="PF01923"/>
    </source>
</evidence>
<dbReference type="AlphaFoldDB" id="A0A1L8RFL9"/>
<sequence length="186" mass="20719">MKIYTKTGDKGYTRLIGGKKVAKNDARVDGYGTLDELNAWIGLILAEEKVTPELASQLVEIQNILFDAGADLATPKIKTAFKVTPEYTEQLEKQIDQFVNQTPPIERFILPGGTPLAAKLHVARTIARRAERLISGVAMEEEINEAVLTWVNRLSDYFFVAARYVNHQAGINEPAYSRGGKVFHNE</sequence>
<keyword evidence="6" id="KW-0963">Cytoplasm</keyword>
<evidence type="ECO:0000256" key="13">
    <source>
        <dbReference type="ARBA" id="ARBA00033354"/>
    </source>
</evidence>
<evidence type="ECO:0000256" key="2">
    <source>
        <dbReference type="ARBA" id="ARBA00005121"/>
    </source>
</evidence>
<evidence type="ECO:0000256" key="7">
    <source>
        <dbReference type="ARBA" id="ARBA00022573"/>
    </source>
</evidence>
<gene>
    <name evidence="18" type="ORF">RU97_GL001973</name>
</gene>
<evidence type="ECO:0000313" key="19">
    <source>
        <dbReference type="Proteomes" id="UP000181884"/>
    </source>
</evidence>
<keyword evidence="7 16" id="KW-0169">Cobalamin biosynthesis</keyword>
<keyword evidence="8 16" id="KW-0808">Transferase</keyword>
<accession>A0A1L8RFL9</accession>
<protein>
    <recommendedName>
        <fullName evidence="5 16">Corrinoid adenosyltransferase</fullName>
        <ecNumber evidence="4 16">2.5.1.17</ecNumber>
    </recommendedName>
    <alternativeName>
        <fullName evidence="11 16">Cob(II)alamin adenosyltransferase</fullName>
    </alternativeName>
    <alternativeName>
        <fullName evidence="13 16">Cob(II)yrinic acid a,c-diamide adenosyltransferase</fullName>
    </alternativeName>
    <alternativeName>
        <fullName evidence="12 16">Cobinamide/cobalamin adenosyltransferase</fullName>
    </alternativeName>
</protein>
<evidence type="ECO:0000256" key="16">
    <source>
        <dbReference type="RuleBase" id="RU366026"/>
    </source>
</evidence>
<dbReference type="Pfam" id="PF01923">
    <property type="entry name" value="Cob_adeno_trans"/>
    <property type="match status" value="1"/>
</dbReference>
<comment type="catalytic activity">
    <reaction evidence="14 16">
        <text>2 cob(II)yrinate a,c diamide + reduced [electron-transfer flavoprotein] + 2 ATP = 2 adenosylcob(III)yrinate a,c-diamide + 2 triphosphate + oxidized [electron-transfer flavoprotein] + 3 H(+)</text>
        <dbReference type="Rhea" id="RHEA:11528"/>
        <dbReference type="Rhea" id="RHEA-COMP:10685"/>
        <dbReference type="Rhea" id="RHEA-COMP:10686"/>
        <dbReference type="ChEBI" id="CHEBI:15378"/>
        <dbReference type="ChEBI" id="CHEBI:18036"/>
        <dbReference type="ChEBI" id="CHEBI:30616"/>
        <dbReference type="ChEBI" id="CHEBI:57692"/>
        <dbReference type="ChEBI" id="CHEBI:58307"/>
        <dbReference type="ChEBI" id="CHEBI:58503"/>
        <dbReference type="ChEBI" id="CHEBI:58537"/>
        <dbReference type="EC" id="2.5.1.17"/>
    </reaction>
</comment>
<organism evidence="18 19">
    <name type="scientific">Enterococcus canis</name>
    <dbReference type="NCBI Taxonomy" id="214095"/>
    <lineage>
        <taxon>Bacteria</taxon>
        <taxon>Bacillati</taxon>
        <taxon>Bacillota</taxon>
        <taxon>Bacilli</taxon>
        <taxon>Lactobacillales</taxon>
        <taxon>Enterococcaceae</taxon>
        <taxon>Enterococcus</taxon>
    </lineage>
</organism>
<dbReference type="GO" id="GO:0005524">
    <property type="term" value="F:ATP binding"/>
    <property type="evidence" value="ECO:0007669"/>
    <property type="project" value="UniProtKB-UniRule"/>
</dbReference>
<dbReference type="PANTHER" id="PTHR12213:SF0">
    <property type="entry name" value="CORRINOID ADENOSYLTRANSFERASE MMAB"/>
    <property type="match status" value="1"/>
</dbReference>
<comment type="pathway">
    <text evidence="2 16">Cofactor biosynthesis; adenosylcobalamin biosynthesis; adenosylcobalamin from cob(II)yrinate a,c-diamide: step 2/7.</text>
</comment>
<dbReference type="GO" id="GO:0005737">
    <property type="term" value="C:cytoplasm"/>
    <property type="evidence" value="ECO:0007669"/>
    <property type="project" value="UniProtKB-SubCell"/>
</dbReference>
<evidence type="ECO:0000313" key="18">
    <source>
        <dbReference type="EMBL" id="OJG18576.1"/>
    </source>
</evidence>
<dbReference type="STRING" id="214095.RU97_GL001973"/>
<evidence type="ECO:0000256" key="11">
    <source>
        <dbReference type="ARBA" id="ARBA00031529"/>
    </source>
</evidence>
<dbReference type="EC" id="2.5.1.17" evidence="4 16"/>
<dbReference type="GO" id="GO:0009236">
    <property type="term" value="P:cobalamin biosynthetic process"/>
    <property type="evidence" value="ECO:0007669"/>
    <property type="project" value="UniProtKB-UniRule"/>
</dbReference>
<evidence type="ECO:0000256" key="12">
    <source>
        <dbReference type="ARBA" id="ARBA00033334"/>
    </source>
</evidence>
<evidence type="ECO:0000256" key="6">
    <source>
        <dbReference type="ARBA" id="ARBA00022490"/>
    </source>
</evidence>
<dbReference type="InterPro" id="IPR029499">
    <property type="entry name" value="PduO-typ"/>
</dbReference>
<evidence type="ECO:0000256" key="3">
    <source>
        <dbReference type="ARBA" id="ARBA00007487"/>
    </source>
</evidence>
<evidence type="ECO:0000256" key="1">
    <source>
        <dbReference type="ARBA" id="ARBA00004496"/>
    </source>
</evidence>
<dbReference type="SUPFAM" id="SSF89028">
    <property type="entry name" value="Cobalamin adenosyltransferase-like"/>
    <property type="match status" value="1"/>
</dbReference>
<feature type="domain" description="Cobalamin adenosyltransferase-like" evidence="17">
    <location>
        <begin position="3"/>
        <end position="165"/>
    </location>
</feature>
<evidence type="ECO:0000256" key="8">
    <source>
        <dbReference type="ARBA" id="ARBA00022679"/>
    </source>
</evidence>
<dbReference type="UniPathway" id="UPA00148">
    <property type="reaction ID" value="UER00233"/>
</dbReference>
<evidence type="ECO:0000256" key="4">
    <source>
        <dbReference type="ARBA" id="ARBA00012454"/>
    </source>
</evidence>
<reference evidence="18 19" key="1">
    <citation type="submission" date="2014-12" db="EMBL/GenBank/DDBJ databases">
        <title>Draft genome sequences of 29 type strains of Enterococci.</title>
        <authorList>
            <person name="Zhong Z."/>
            <person name="Sun Z."/>
            <person name="Liu W."/>
            <person name="Zhang W."/>
            <person name="Zhang H."/>
        </authorList>
    </citation>
    <scope>NUCLEOTIDE SEQUENCE [LARGE SCALE GENOMIC DNA]</scope>
    <source>
        <strain evidence="18 19">DSM 17029</strain>
    </source>
</reference>
<proteinExistence type="inferred from homology"/>
<keyword evidence="10 16" id="KW-0067">ATP-binding</keyword>
<evidence type="ECO:0000256" key="9">
    <source>
        <dbReference type="ARBA" id="ARBA00022741"/>
    </source>
</evidence>
<dbReference type="FunFam" id="1.20.1200.10:FF:000003">
    <property type="entry name" value="ATP:cob(I)alamin adenosyltransferase"/>
    <property type="match status" value="1"/>
</dbReference>
<dbReference type="GO" id="GO:0008817">
    <property type="term" value="F:corrinoid adenosyltransferase activity"/>
    <property type="evidence" value="ECO:0007669"/>
    <property type="project" value="UniProtKB-UniRule"/>
</dbReference>
<evidence type="ECO:0000256" key="10">
    <source>
        <dbReference type="ARBA" id="ARBA00022840"/>
    </source>
</evidence>
<evidence type="ECO:0000256" key="5">
    <source>
        <dbReference type="ARBA" id="ARBA00020963"/>
    </source>
</evidence>
<keyword evidence="19" id="KW-1185">Reference proteome</keyword>
<dbReference type="Gene3D" id="1.20.1200.10">
    <property type="entry name" value="Cobalamin adenosyltransferase-like"/>
    <property type="match status" value="1"/>
</dbReference>